<accession>A0A5B7I4U8</accession>
<gene>
    <name evidence="2" type="ORF">E2C01_074969</name>
</gene>
<dbReference type="AlphaFoldDB" id="A0A5B7I4U8"/>
<name>A0A5B7I4U8_PORTR</name>
<evidence type="ECO:0000313" key="2">
    <source>
        <dbReference type="EMBL" id="MPC80391.1"/>
    </source>
</evidence>
<comment type="caution">
    <text evidence="2">The sequence shown here is derived from an EMBL/GenBank/DDBJ whole genome shotgun (WGS) entry which is preliminary data.</text>
</comment>
<feature type="compositionally biased region" description="Polar residues" evidence="1">
    <location>
        <begin position="64"/>
        <end position="74"/>
    </location>
</feature>
<feature type="compositionally biased region" description="Acidic residues" evidence="1">
    <location>
        <begin position="96"/>
        <end position="113"/>
    </location>
</feature>
<protein>
    <submittedName>
        <fullName evidence="2">Uncharacterized protein</fullName>
    </submittedName>
</protein>
<reference evidence="2 3" key="1">
    <citation type="submission" date="2019-05" db="EMBL/GenBank/DDBJ databases">
        <title>Another draft genome of Portunus trituberculatus and its Hox gene families provides insights of decapod evolution.</title>
        <authorList>
            <person name="Jeong J.-H."/>
            <person name="Song I."/>
            <person name="Kim S."/>
            <person name="Choi T."/>
            <person name="Kim D."/>
            <person name="Ryu S."/>
            <person name="Kim W."/>
        </authorList>
    </citation>
    <scope>NUCLEOTIDE SEQUENCE [LARGE SCALE GENOMIC DNA]</scope>
    <source>
        <tissue evidence="2">Muscle</tissue>
    </source>
</reference>
<evidence type="ECO:0000313" key="3">
    <source>
        <dbReference type="Proteomes" id="UP000324222"/>
    </source>
</evidence>
<feature type="region of interest" description="Disordered" evidence="1">
    <location>
        <begin position="90"/>
        <end position="113"/>
    </location>
</feature>
<organism evidence="2 3">
    <name type="scientific">Portunus trituberculatus</name>
    <name type="common">Swimming crab</name>
    <name type="synonym">Neptunus trituberculatus</name>
    <dbReference type="NCBI Taxonomy" id="210409"/>
    <lineage>
        <taxon>Eukaryota</taxon>
        <taxon>Metazoa</taxon>
        <taxon>Ecdysozoa</taxon>
        <taxon>Arthropoda</taxon>
        <taxon>Crustacea</taxon>
        <taxon>Multicrustacea</taxon>
        <taxon>Malacostraca</taxon>
        <taxon>Eumalacostraca</taxon>
        <taxon>Eucarida</taxon>
        <taxon>Decapoda</taxon>
        <taxon>Pleocyemata</taxon>
        <taxon>Brachyura</taxon>
        <taxon>Eubrachyura</taxon>
        <taxon>Portunoidea</taxon>
        <taxon>Portunidae</taxon>
        <taxon>Portuninae</taxon>
        <taxon>Portunus</taxon>
    </lineage>
</organism>
<proteinExistence type="predicted"/>
<feature type="region of interest" description="Disordered" evidence="1">
    <location>
        <begin position="29"/>
        <end position="77"/>
    </location>
</feature>
<dbReference type="EMBL" id="VSRR010053879">
    <property type="protein sequence ID" value="MPC80391.1"/>
    <property type="molecule type" value="Genomic_DNA"/>
</dbReference>
<dbReference type="Proteomes" id="UP000324222">
    <property type="component" value="Unassembled WGS sequence"/>
</dbReference>
<keyword evidence="3" id="KW-1185">Reference proteome</keyword>
<evidence type="ECO:0000256" key="1">
    <source>
        <dbReference type="SAM" id="MobiDB-lite"/>
    </source>
</evidence>
<sequence>MISGKAQVYSSGGKDCGVCAASLKHASLNTRTSPPSPHPKHAHITTAGKLTNTPPSSALPATRPPSTCLSNNASAPPILPCYIRPMITEGTATEATESDVEVTEETEAGMEAM</sequence>